<protein>
    <submittedName>
        <fullName evidence="2">GNAT family N-acetyltransferase</fullName>
    </submittedName>
</protein>
<evidence type="ECO:0000259" key="1">
    <source>
        <dbReference type="PROSITE" id="PS51186"/>
    </source>
</evidence>
<dbReference type="Gene3D" id="3.40.630.30">
    <property type="match status" value="1"/>
</dbReference>
<dbReference type="CDD" id="cd04301">
    <property type="entry name" value="NAT_SF"/>
    <property type="match status" value="1"/>
</dbReference>
<dbReference type="InterPro" id="IPR053144">
    <property type="entry name" value="Acetyltransferase_Butenolide"/>
</dbReference>
<dbReference type="Proteomes" id="UP000094412">
    <property type="component" value="Unassembled WGS sequence"/>
</dbReference>
<evidence type="ECO:0000313" key="2">
    <source>
        <dbReference type="EMBL" id="OCX17656.1"/>
    </source>
</evidence>
<sequence length="133" mass="14880">MSEVEISFDRDRIDFAATSAIIKASYWGAQRSDEIHRCAFDNSLCVSAFIDGEQVGFARAVTDHACFAYLCDVIVWPERRGVGIGKKLVGALLDHPDLAQVGSWSLRTTDAHSLYAGFGFEVSNDGFWMRRRR</sequence>
<dbReference type="Pfam" id="PF13508">
    <property type="entry name" value="Acetyltransf_7"/>
    <property type="match status" value="1"/>
</dbReference>
<dbReference type="OrthoDB" id="9797456at2"/>
<proteinExistence type="predicted"/>
<dbReference type="InterPro" id="IPR000182">
    <property type="entry name" value="GNAT_dom"/>
</dbReference>
<dbReference type="SUPFAM" id="SSF55729">
    <property type="entry name" value="Acyl-CoA N-acyltransferases (Nat)"/>
    <property type="match status" value="1"/>
</dbReference>
<gene>
    <name evidence="2" type="ORF">QV13_12965</name>
</gene>
<dbReference type="RefSeq" id="WP_024922203.1">
    <property type="nucleotide sequence ID" value="NZ_MDEO01000032.1"/>
</dbReference>
<reference evidence="2 3" key="1">
    <citation type="submission" date="2016-08" db="EMBL/GenBank/DDBJ databases">
        <title>Whole genome sequence of Mesorhizobium sp. strain UASWS1009 isolated from industrial sewage.</title>
        <authorList>
            <person name="Crovadore J."/>
            <person name="Calmin G."/>
            <person name="Chablais R."/>
            <person name="Cochard B."/>
            <person name="Lefort F."/>
        </authorList>
    </citation>
    <scope>NUCLEOTIDE SEQUENCE [LARGE SCALE GENOMIC DNA]</scope>
    <source>
        <strain evidence="2 3">UASWS1009</strain>
    </source>
</reference>
<keyword evidence="2" id="KW-0808">Transferase</keyword>
<dbReference type="PANTHER" id="PTHR43233">
    <property type="entry name" value="FAMILY N-ACETYLTRANSFERASE, PUTATIVE (AFU_ORTHOLOGUE AFUA_6G03350)-RELATED"/>
    <property type="match status" value="1"/>
</dbReference>
<dbReference type="GO" id="GO:0016747">
    <property type="term" value="F:acyltransferase activity, transferring groups other than amino-acyl groups"/>
    <property type="evidence" value="ECO:0007669"/>
    <property type="project" value="InterPro"/>
</dbReference>
<evidence type="ECO:0000313" key="3">
    <source>
        <dbReference type="Proteomes" id="UP000094412"/>
    </source>
</evidence>
<dbReference type="EMBL" id="MDEO01000032">
    <property type="protein sequence ID" value="OCX17656.1"/>
    <property type="molecule type" value="Genomic_DNA"/>
</dbReference>
<dbReference type="PROSITE" id="PS51186">
    <property type="entry name" value="GNAT"/>
    <property type="match status" value="1"/>
</dbReference>
<keyword evidence="3" id="KW-1185">Reference proteome</keyword>
<comment type="caution">
    <text evidence="2">The sequence shown here is derived from an EMBL/GenBank/DDBJ whole genome shotgun (WGS) entry which is preliminary data.</text>
</comment>
<dbReference type="AlphaFoldDB" id="A0A1C2DSR5"/>
<name>A0A1C2DSR5_9HYPH</name>
<dbReference type="PANTHER" id="PTHR43233:SF1">
    <property type="entry name" value="FAMILY N-ACETYLTRANSFERASE, PUTATIVE (AFU_ORTHOLOGUE AFUA_6G03350)-RELATED"/>
    <property type="match status" value="1"/>
</dbReference>
<dbReference type="InterPro" id="IPR016181">
    <property type="entry name" value="Acyl_CoA_acyltransferase"/>
</dbReference>
<feature type="domain" description="N-acetyltransferase" evidence="1">
    <location>
        <begin position="4"/>
        <end position="133"/>
    </location>
</feature>
<accession>A0A1C2DSR5</accession>
<organism evidence="2 3">
    <name type="scientific">Mesorhizobium hungaricum</name>
    <dbReference type="NCBI Taxonomy" id="1566387"/>
    <lineage>
        <taxon>Bacteria</taxon>
        <taxon>Pseudomonadati</taxon>
        <taxon>Pseudomonadota</taxon>
        <taxon>Alphaproteobacteria</taxon>
        <taxon>Hyphomicrobiales</taxon>
        <taxon>Phyllobacteriaceae</taxon>
        <taxon>Mesorhizobium</taxon>
    </lineage>
</organism>
<dbReference type="STRING" id="1566387.QV13_12965"/>